<protein>
    <submittedName>
        <fullName evidence="3">NAD(P)H dehydrogenase (Quinone)</fullName>
    </submittedName>
</protein>
<proteinExistence type="inferred from homology"/>
<reference evidence="4" key="1">
    <citation type="journal article" date="2019" name="Int. J. Syst. Evol. Microbiol.">
        <title>The Global Catalogue of Microorganisms (GCM) 10K type strain sequencing project: providing services to taxonomists for standard genome sequencing and annotation.</title>
        <authorList>
            <consortium name="The Broad Institute Genomics Platform"/>
            <consortium name="The Broad Institute Genome Sequencing Center for Infectious Disease"/>
            <person name="Wu L."/>
            <person name="Ma J."/>
        </authorList>
    </citation>
    <scope>NUCLEOTIDE SEQUENCE [LARGE SCALE GENOMIC DNA]</scope>
    <source>
        <strain evidence="4">CGMCC 1.10832</strain>
    </source>
</reference>
<name>A0ABQ1MD28_9BACT</name>
<dbReference type="InterPro" id="IPR010089">
    <property type="entry name" value="Flavoprotein_WrbA-like"/>
</dbReference>
<evidence type="ECO:0000256" key="1">
    <source>
        <dbReference type="ARBA" id="ARBA00006961"/>
    </source>
</evidence>
<gene>
    <name evidence="3" type="ORF">GCM10011506_25310</name>
</gene>
<dbReference type="PANTHER" id="PTHR30546:SF23">
    <property type="entry name" value="FLAVOPROTEIN-LIKE PROTEIN YCP4-RELATED"/>
    <property type="match status" value="1"/>
</dbReference>
<keyword evidence="4" id="KW-1185">Reference proteome</keyword>
<accession>A0ABQ1MD28</accession>
<dbReference type="EMBL" id="BMEC01000008">
    <property type="protein sequence ID" value="GGC38828.1"/>
    <property type="molecule type" value="Genomic_DNA"/>
</dbReference>
<dbReference type="SUPFAM" id="SSF52218">
    <property type="entry name" value="Flavoproteins"/>
    <property type="match status" value="1"/>
</dbReference>
<dbReference type="PROSITE" id="PS50902">
    <property type="entry name" value="FLAVODOXIN_LIKE"/>
    <property type="match status" value="1"/>
</dbReference>
<dbReference type="InterPro" id="IPR029039">
    <property type="entry name" value="Flavoprotein-like_sf"/>
</dbReference>
<dbReference type="Gene3D" id="3.40.50.360">
    <property type="match status" value="1"/>
</dbReference>
<dbReference type="Proteomes" id="UP000636010">
    <property type="component" value="Unassembled WGS sequence"/>
</dbReference>
<organism evidence="3 4">
    <name type="scientific">Marivirga lumbricoides</name>
    <dbReference type="NCBI Taxonomy" id="1046115"/>
    <lineage>
        <taxon>Bacteria</taxon>
        <taxon>Pseudomonadati</taxon>
        <taxon>Bacteroidota</taxon>
        <taxon>Cytophagia</taxon>
        <taxon>Cytophagales</taxon>
        <taxon>Marivirgaceae</taxon>
        <taxon>Marivirga</taxon>
    </lineage>
</organism>
<comment type="similarity">
    <text evidence="1">Belongs to the WrbA family.</text>
</comment>
<dbReference type="InterPro" id="IPR005025">
    <property type="entry name" value="FMN_Rdtase-like_dom"/>
</dbReference>
<dbReference type="InterPro" id="IPR008254">
    <property type="entry name" value="Flavodoxin/NO_synth"/>
</dbReference>
<evidence type="ECO:0000259" key="2">
    <source>
        <dbReference type="PROSITE" id="PS50902"/>
    </source>
</evidence>
<feature type="domain" description="Flavodoxin-like" evidence="2">
    <location>
        <begin position="6"/>
        <end position="192"/>
    </location>
</feature>
<comment type="caution">
    <text evidence="3">The sequence shown here is derived from an EMBL/GenBank/DDBJ whole genome shotgun (WGS) entry which is preliminary data.</text>
</comment>
<dbReference type="PANTHER" id="PTHR30546">
    <property type="entry name" value="FLAVODOXIN-RELATED PROTEIN WRBA-RELATED"/>
    <property type="match status" value="1"/>
</dbReference>
<dbReference type="Pfam" id="PF03358">
    <property type="entry name" value="FMN_red"/>
    <property type="match status" value="1"/>
</dbReference>
<dbReference type="RefSeq" id="WP_188463962.1">
    <property type="nucleotide sequence ID" value="NZ_BAABHU010000008.1"/>
</dbReference>
<evidence type="ECO:0000313" key="4">
    <source>
        <dbReference type="Proteomes" id="UP000636010"/>
    </source>
</evidence>
<sequence length="204" mass="22351">MKNVKLSIIYYSSTGTNYQLARWAEEAAKNADIKEVRFRKVKELAPKEAIQQNEDWAKHLEATKDVQEVSLDDLEWADAIVFSAPTRYGNLPSQLASFFDTTGGLWFSGKLVNKVVTGMTSSQNMHGGQETTLRSLYKTMHHWGAIVVTPGYASDVQFKAGGNPYGVSVNPASGGLTPEIKAGVAHQVERMAQIAGFIKEGLAK</sequence>
<evidence type="ECO:0000313" key="3">
    <source>
        <dbReference type="EMBL" id="GGC38828.1"/>
    </source>
</evidence>
<dbReference type="NCBIfam" id="TIGR01755">
    <property type="entry name" value="flav_wrbA"/>
    <property type="match status" value="1"/>
</dbReference>